<dbReference type="STRING" id="1218508.JG29_04020"/>
<accession>A0A0F4L174</accession>
<keyword evidence="4 5" id="KW-0472">Membrane</keyword>
<protein>
    <submittedName>
        <fullName evidence="6">Integral membrane protein</fullName>
    </submittedName>
</protein>
<gene>
    <name evidence="6" type="ORF">JG29_04020</name>
</gene>
<keyword evidence="3 5" id="KW-1133">Transmembrane helix</keyword>
<dbReference type="AlphaFoldDB" id="A0A0F4L174"/>
<dbReference type="OrthoDB" id="2328241at2"/>
<feature type="transmembrane region" description="Helical" evidence="5">
    <location>
        <begin position="12"/>
        <end position="31"/>
    </location>
</feature>
<dbReference type="HOGENOM" id="CLU_155713_0_0_9"/>
<evidence type="ECO:0000256" key="2">
    <source>
        <dbReference type="ARBA" id="ARBA00022692"/>
    </source>
</evidence>
<evidence type="ECO:0000313" key="6">
    <source>
        <dbReference type="EMBL" id="KJY51351.1"/>
    </source>
</evidence>
<dbReference type="PATRIC" id="fig|1218508.4.peg.410"/>
<keyword evidence="7" id="KW-1185">Reference proteome</keyword>
<sequence>MFNNTNKILDSLCYLSILFLPVLFPLIVWVICSDNVDVSQYARNAFFLHLVPTILAIGIFFAIIFMGIHPAIQFRSWIIVAFIGCVIIIDVILFIYNIVKGIKCLL</sequence>
<comment type="subcellular location">
    <subcellularLocation>
        <location evidence="1">Membrane</location>
        <topology evidence="1">Multi-pass membrane protein</topology>
    </subcellularLocation>
</comment>
<reference evidence="6 7" key="1">
    <citation type="submission" date="2014-12" db="EMBL/GenBank/DDBJ databases">
        <title>Comparative genomics of the lactic acid bacteria isolated from the honey bee gut.</title>
        <authorList>
            <person name="Ellegaard K.M."/>
            <person name="Tamarit D."/>
            <person name="Javelind E."/>
            <person name="Olofsson T."/>
            <person name="Andersson S.G."/>
            <person name="Vasquez A."/>
        </authorList>
    </citation>
    <scope>NUCLEOTIDE SEQUENCE [LARGE SCALE GENOMIC DNA]</scope>
    <source>
        <strain evidence="6 7">Hon2</strain>
    </source>
</reference>
<keyword evidence="2 5" id="KW-0812">Transmembrane</keyword>
<dbReference type="InterPro" id="IPR019109">
    <property type="entry name" value="MamF_MmsF"/>
</dbReference>
<organism evidence="6 7">
    <name type="scientific">Bombilactobacillus mellis</name>
    <dbReference type="NCBI Taxonomy" id="1218508"/>
    <lineage>
        <taxon>Bacteria</taxon>
        <taxon>Bacillati</taxon>
        <taxon>Bacillota</taxon>
        <taxon>Bacilli</taxon>
        <taxon>Lactobacillales</taxon>
        <taxon>Lactobacillaceae</taxon>
        <taxon>Bombilactobacillus</taxon>
    </lineage>
</organism>
<feature type="transmembrane region" description="Helical" evidence="5">
    <location>
        <begin position="46"/>
        <end position="65"/>
    </location>
</feature>
<evidence type="ECO:0000256" key="4">
    <source>
        <dbReference type="ARBA" id="ARBA00023136"/>
    </source>
</evidence>
<dbReference type="RefSeq" id="WP_045922288.1">
    <property type="nucleotide sequence ID" value="NZ_JAAEDY010000002.1"/>
</dbReference>
<evidence type="ECO:0000256" key="3">
    <source>
        <dbReference type="ARBA" id="ARBA00022989"/>
    </source>
</evidence>
<evidence type="ECO:0000313" key="7">
    <source>
        <dbReference type="Proteomes" id="UP000033695"/>
    </source>
</evidence>
<evidence type="ECO:0000256" key="5">
    <source>
        <dbReference type="SAM" id="Phobius"/>
    </source>
</evidence>
<evidence type="ECO:0000256" key="1">
    <source>
        <dbReference type="ARBA" id="ARBA00004141"/>
    </source>
</evidence>
<dbReference type="Proteomes" id="UP000033695">
    <property type="component" value="Unassembled WGS sequence"/>
</dbReference>
<name>A0A0F4L174_9LACO</name>
<feature type="transmembrane region" description="Helical" evidence="5">
    <location>
        <begin position="77"/>
        <end position="99"/>
    </location>
</feature>
<comment type="caution">
    <text evidence="6">The sequence shown here is derived from an EMBL/GenBank/DDBJ whole genome shotgun (WGS) entry which is preliminary data.</text>
</comment>
<dbReference type="EMBL" id="JXBZ01000002">
    <property type="protein sequence ID" value="KJY51351.1"/>
    <property type="molecule type" value="Genomic_DNA"/>
</dbReference>
<proteinExistence type="predicted"/>
<dbReference type="Pfam" id="PF09685">
    <property type="entry name" value="MamF_MmsF"/>
    <property type="match status" value="1"/>
</dbReference>